<dbReference type="EMBL" id="MW046411">
    <property type="protein sequence ID" value="QTE03782.1"/>
    <property type="molecule type" value="Genomic_DNA"/>
</dbReference>
<feature type="region of interest" description="Disordered" evidence="1">
    <location>
        <begin position="101"/>
        <end position="139"/>
    </location>
</feature>
<sequence length="451" mass="51417">MSTGKRRRGYVLPGYRYIGPGNEMEAGEPVDEDDRVAKRHDYGYQKYIDEGKNPYWNMNADDEIAAQQFGYGYGGYLGKAFFMAKAAAADAGLIGTLPEMTRARNDQDPRSDRKKHNKFGFKQPQNLRGAPTTKPGRDTWNEEQEQKNIDNMNDMQENLNKPEATGEATTLRSNGSAPGGSRMGQHGETAIDNWKNAKLTPFPKTTNAIMPYYQQGSVTLAATQDQAAVGTFTIRLNSIYDSLTNRTYAANPTAAADAADGTIQCPIMRDFWQQIYDYWTVISCSYKVRFWSNNTGLDELEIFEYKHGMQFPPTVNANGTTGGLIWRKHRMMHPNMRFKTMKILPTLTTERVPFDRDTVFEGEYHYTDDYNSVSEDELSQTWHKLTEVPPLREQLSFFIQRSERSVFSTPVTVNFDIELVYHVQWKDLRAVIEYPYPAAALTFTNFPIQSN</sequence>
<name>A0A8A4XD89_9VIRU</name>
<feature type="compositionally biased region" description="Basic and acidic residues" evidence="1">
    <location>
        <begin position="101"/>
        <end position="111"/>
    </location>
</feature>
<reference evidence="3" key="1">
    <citation type="submission" date="2020-09" db="EMBL/GenBank/DDBJ databases">
        <title>Parvovirus dark matter in the feces of wild birds.</title>
        <authorList>
            <person name="Dai Z."/>
            <person name="Yang S."/>
            <person name="Zhang W."/>
        </authorList>
    </citation>
    <scope>NUCLEOTIDE SEQUENCE</scope>
    <source>
        <strain evidence="3">Cra70par044</strain>
    </source>
</reference>
<feature type="domain" description="Phospholipase A2-like" evidence="2">
    <location>
        <begin position="8"/>
        <end position="85"/>
    </location>
</feature>
<proteinExistence type="predicted"/>
<evidence type="ECO:0000313" key="3">
    <source>
        <dbReference type="EMBL" id="QTE03782.1"/>
    </source>
</evidence>
<evidence type="ECO:0000259" key="2">
    <source>
        <dbReference type="Pfam" id="PF08398"/>
    </source>
</evidence>
<evidence type="ECO:0000256" key="1">
    <source>
        <dbReference type="SAM" id="MobiDB-lite"/>
    </source>
</evidence>
<organism evidence="3">
    <name type="scientific">Grus japonensis parvo-like hybrid virus</name>
    <dbReference type="NCBI Taxonomy" id="2794511"/>
    <lineage>
        <taxon>Viruses</taxon>
        <taxon>Monodnaviria</taxon>
        <taxon>Shotokuvirae</taxon>
        <taxon>Cressdnaviricota</taxon>
        <taxon>Arfiviricetes</taxon>
        <taxon>Lineavirales</taxon>
        <taxon>Oomyviridae</taxon>
        <taxon>Nicoomyvirus</taxon>
        <taxon>Nicoomyvirus peneszensis</taxon>
    </lineage>
</organism>
<dbReference type="Pfam" id="PF08398">
    <property type="entry name" value="Phospholip_A2_4"/>
    <property type="match status" value="1"/>
</dbReference>
<dbReference type="GO" id="GO:0005198">
    <property type="term" value="F:structural molecule activity"/>
    <property type="evidence" value="ECO:0007669"/>
    <property type="project" value="InterPro"/>
</dbReference>
<protein>
    <submittedName>
        <fullName evidence="3">Capsid protein</fullName>
    </submittedName>
</protein>
<dbReference type="InterPro" id="IPR013607">
    <property type="entry name" value="Phospholipase_A2-like"/>
</dbReference>
<feature type="compositionally biased region" description="Polar residues" evidence="1">
    <location>
        <begin position="167"/>
        <end position="176"/>
    </location>
</feature>
<feature type="region of interest" description="Disordered" evidence="1">
    <location>
        <begin position="164"/>
        <end position="185"/>
    </location>
</feature>
<accession>A0A8A4XD89</accession>